<dbReference type="InterPro" id="IPR011055">
    <property type="entry name" value="Dup_hybrid_motif"/>
</dbReference>
<evidence type="ECO:0000259" key="2">
    <source>
        <dbReference type="Pfam" id="PF01551"/>
    </source>
</evidence>
<proteinExistence type="predicted"/>
<organism evidence="3 4">
    <name type="scientific">Candidatus Woesebacteria bacterium GW2011_GWB1_39_10</name>
    <dbReference type="NCBI Taxonomy" id="1618572"/>
    <lineage>
        <taxon>Bacteria</taxon>
        <taxon>Candidatus Woeseibacteriota</taxon>
    </lineage>
</organism>
<dbReference type="Pfam" id="PF01551">
    <property type="entry name" value="Peptidase_M23"/>
    <property type="match status" value="1"/>
</dbReference>
<keyword evidence="1" id="KW-0732">Signal</keyword>
<dbReference type="AlphaFoldDB" id="A0A0G0PS37"/>
<dbReference type="EMBL" id="LBVU01000003">
    <property type="protein sequence ID" value="KKQ92151.1"/>
    <property type="molecule type" value="Genomic_DNA"/>
</dbReference>
<name>A0A0G0PS37_9BACT</name>
<dbReference type="InterPro" id="IPR050570">
    <property type="entry name" value="Cell_wall_metabolism_enzyme"/>
</dbReference>
<gene>
    <name evidence="3" type="ORF">UT17_C0003G0174</name>
</gene>
<evidence type="ECO:0000313" key="3">
    <source>
        <dbReference type="EMBL" id="KKQ92151.1"/>
    </source>
</evidence>
<dbReference type="InterPro" id="IPR016047">
    <property type="entry name" value="M23ase_b-sheet_dom"/>
</dbReference>
<evidence type="ECO:0000256" key="1">
    <source>
        <dbReference type="ARBA" id="ARBA00022729"/>
    </source>
</evidence>
<feature type="domain" description="M23ase beta-sheet core" evidence="2">
    <location>
        <begin position="129"/>
        <end position="224"/>
    </location>
</feature>
<comment type="caution">
    <text evidence="3">The sequence shown here is derived from an EMBL/GenBank/DDBJ whole genome shotgun (WGS) entry which is preliminary data.</text>
</comment>
<dbReference type="SUPFAM" id="SSF51261">
    <property type="entry name" value="Duplicated hybrid motif"/>
    <property type="match status" value="1"/>
</dbReference>
<dbReference type="STRING" id="1618572.UT17_C0003G0174"/>
<dbReference type="PANTHER" id="PTHR21666">
    <property type="entry name" value="PEPTIDASE-RELATED"/>
    <property type="match status" value="1"/>
</dbReference>
<dbReference type="GO" id="GO:0004222">
    <property type="term" value="F:metalloendopeptidase activity"/>
    <property type="evidence" value="ECO:0007669"/>
    <property type="project" value="TreeGrafter"/>
</dbReference>
<sequence length="230" mass="25434">MKKFSLELPKYRLAMHFRLIKRRKPLLVEPIVPTVAIVNKKYKKGTLAGKFIRHVSGHKNARRIMAGNFAAFAVITSFLPFNQASNVNAFESSTLPDQVIIEPKNTLETQKGTQFPLTQFKINQSFSFFHPGIDLGSEVGNSVKPIKAGEVVEAGYATDGYGNTIVIDHGKGLLSRYAHLSKIEKKIGETVTTDDEIGKVGLTGRTTGPHLHLEIRQDGVPLNPFSIIPR</sequence>
<accession>A0A0G0PS37</accession>
<dbReference type="Gene3D" id="2.70.70.10">
    <property type="entry name" value="Glucose Permease (Domain IIA)"/>
    <property type="match status" value="1"/>
</dbReference>
<dbReference type="PANTHER" id="PTHR21666:SF289">
    <property type="entry name" value="L-ALA--D-GLU ENDOPEPTIDASE"/>
    <property type="match status" value="1"/>
</dbReference>
<reference evidence="3 4" key="1">
    <citation type="journal article" date="2015" name="Nature">
        <title>rRNA introns, odd ribosomes, and small enigmatic genomes across a large radiation of phyla.</title>
        <authorList>
            <person name="Brown C.T."/>
            <person name="Hug L.A."/>
            <person name="Thomas B.C."/>
            <person name="Sharon I."/>
            <person name="Castelle C.J."/>
            <person name="Singh A."/>
            <person name="Wilkins M.J."/>
            <person name="Williams K.H."/>
            <person name="Banfield J.F."/>
        </authorList>
    </citation>
    <scope>NUCLEOTIDE SEQUENCE [LARGE SCALE GENOMIC DNA]</scope>
</reference>
<dbReference type="CDD" id="cd12797">
    <property type="entry name" value="M23_peptidase"/>
    <property type="match status" value="1"/>
</dbReference>
<evidence type="ECO:0000313" key="4">
    <source>
        <dbReference type="Proteomes" id="UP000034774"/>
    </source>
</evidence>
<dbReference type="Proteomes" id="UP000034774">
    <property type="component" value="Unassembled WGS sequence"/>
</dbReference>
<protein>
    <submittedName>
        <fullName evidence="3">Peptidase M23</fullName>
    </submittedName>
</protein>